<sequence>MYRYIPAGVYLRVCIFSPVAYVPTYVRTYASLISGAVYVCVIISSWL</sequence>
<reference evidence="2" key="1">
    <citation type="submission" date="2014-09" db="EMBL/GenBank/DDBJ databases">
        <authorList>
            <person name="Magalhaes I.L.F."/>
            <person name="Oliveira U."/>
            <person name="Santos F.R."/>
            <person name="Vidigal T.H.D.A."/>
            <person name="Brescovit A.D."/>
            <person name="Santos A.J."/>
        </authorList>
    </citation>
    <scope>NUCLEOTIDE SEQUENCE</scope>
    <source>
        <tissue evidence="2">Shoot tissue taken approximately 20 cm above the soil surface</tissue>
    </source>
</reference>
<evidence type="ECO:0000256" key="1">
    <source>
        <dbReference type="SAM" id="Phobius"/>
    </source>
</evidence>
<feature type="transmembrane region" description="Helical" evidence="1">
    <location>
        <begin position="26"/>
        <end position="46"/>
    </location>
</feature>
<evidence type="ECO:0000313" key="2">
    <source>
        <dbReference type="EMBL" id="JAD95067.1"/>
    </source>
</evidence>
<reference evidence="2" key="2">
    <citation type="journal article" date="2015" name="Data Brief">
        <title>Shoot transcriptome of the giant reed, Arundo donax.</title>
        <authorList>
            <person name="Barrero R.A."/>
            <person name="Guerrero F.D."/>
            <person name="Moolhuijzen P."/>
            <person name="Goolsby J.A."/>
            <person name="Tidwell J."/>
            <person name="Bellgard S.E."/>
            <person name="Bellgard M.I."/>
        </authorList>
    </citation>
    <scope>NUCLEOTIDE SEQUENCE</scope>
    <source>
        <tissue evidence="2">Shoot tissue taken approximately 20 cm above the soil surface</tissue>
    </source>
</reference>
<keyword evidence="1" id="KW-1133">Transmembrane helix</keyword>
<protein>
    <submittedName>
        <fullName evidence="2">Nip2b</fullName>
    </submittedName>
</protein>
<dbReference type="EMBL" id="GBRH01202828">
    <property type="protein sequence ID" value="JAD95067.1"/>
    <property type="molecule type" value="Transcribed_RNA"/>
</dbReference>
<name>A0A0A9EGB3_ARUDO</name>
<organism evidence="2">
    <name type="scientific">Arundo donax</name>
    <name type="common">Giant reed</name>
    <name type="synonym">Donax arundinaceus</name>
    <dbReference type="NCBI Taxonomy" id="35708"/>
    <lineage>
        <taxon>Eukaryota</taxon>
        <taxon>Viridiplantae</taxon>
        <taxon>Streptophyta</taxon>
        <taxon>Embryophyta</taxon>
        <taxon>Tracheophyta</taxon>
        <taxon>Spermatophyta</taxon>
        <taxon>Magnoliopsida</taxon>
        <taxon>Liliopsida</taxon>
        <taxon>Poales</taxon>
        <taxon>Poaceae</taxon>
        <taxon>PACMAD clade</taxon>
        <taxon>Arundinoideae</taxon>
        <taxon>Arundineae</taxon>
        <taxon>Arundo</taxon>
    </lineage>
</organism>
<keyword evidence="1" id="KW-0812">Transmembrane</keyword>
<dbReference type="AlphaFoldDB" id="A0A0A9EGB3"/>
<accession>A0A0A9EGB3</accession>
<proteinExistence type="predicted"/>
<keyword evidence="1" id="KW-0472">Membrane</keyword>